<comment type="similarity">
    <text evidence="2">Belongs to the HAM1 NTPase family.</text>
</comment>
<dbReference type="NCBIfam" id="TIGR00042">
    <property type="entry name" value="RdgB/HAM1 family non-canonical purine NTP pyrophosphatase"/>
    <property type="match status" value="1"/>
</dbReference>
<evidence type="ECO:0000256" key="2">
    <source>
        <dbReference type="ARBA" id="ARBA00008023"/>
    </source>
</evidence>
<dbReference type="NCBIfam" id="NF011397">
    <property type="entry name" value="PRK14822.1"/>
    <property type="match status" value="1"/>
</dbReference>
<dbReference type="GO" id="GO:0036220">
    <property type="term" value="F:ITP diphosphatase activity"/>
    <property type="evidence" value="ECO:0007669"/>
    <property type="project" value="UniProtKB-EC"/>
</dbReference>
<evidence type="ECO:0000256" key="8">
    <source>
        <dbReference type="ARBA" id="ARBA00023080"/>
    </source>
</evidence>
<comment type="subunit">
    <text evidence="3">Homodimer.</text>
</comment>
<dbReference type="GO" id="GO:0000166">
    <property type="term" value="F:nucleotide binding"/>
    <property type="evidence" value="ECO:0007669"/>
    <property type="project" value="UniProtKB-KW"/>
</dbReference>
<dbReference type="Gene3D" id="3.90.950.10">
    <property type="match status" value="1"/>
</dbReference>
<evidence type="ECO:0000256" key="3">
    <source>
        <dbReference type="ARBA" id="ARBA00011738"/>
    </source>
</evidence>
<sequence>MKLVIASRNKGKIEELARILAVVAPNVELVGSDQFPDLSDVAETGETFEANALLKARTISRETGLPSIADDSGLCVDALNGAPGIYSARWSGTHGDDRANLEKVLQQLEDVEIENRGAAFKCVVALVLPSGQEATREGEIRGVIRRASEGDGGFGYDPIFQPIGYQVTMAQLSAVEKDEISHRGKSLRAIAPEVARLLA</sequence>
<dbReference type="CDD" id="cd00515">
    <property type="entry name" value="HAM1"/>
    <property type="match status" value="1"/>
</dbReference>
<keyword evidence="7" id="KW-0460">Magnesium</keyword>
<evidence type="ECO:0000256" key="15">
    <source>
        <dbReference type="ARBA" id="ARBA00083186"/>
    </source>
</evidence>
<gene>
    <name evidence="17" type="ORF">UFOPK1791_00153</name>
</gene>
<dbReference type="InterPro" id="IPR020922">
    <property type="entry name" value="dITP/XTP_pyrophosphatase"/>
</dbReference>
<dbReference type="SUPFAM" id="SSF52972">
    <property type="entry name" value="ITPase-like"/>
    <property type="match status" value="1"/>
</dbReference>
<keyword evidence="6" id="KW-0378">Hydrolase</keyword>
<dbReference type="GO" id="GO:0005829">
    <property type="term" value="C:cytosol"/>
    <property type="evidence" value="ECO:0007669"/>
    <property type="project" value="TreeGrafter"/>
</dbReference>
<accession>A0A6J6F9U0</accession>
<organism evidence="17">
    <name type="scientific">freshwater metagenome</name>
    <dbReference type="NCBI Taxonomy" id="449393"/>
    <lineage>
        <taxon>unclassified sequences</taxon>
        <taxon>metagenomes</taxon>
        <taxon>ecological metagenomes</taxon>
    </lineage>
</organism>
<evidence type="ECO:0000256" key="14">
    <source>
        <dbReference type="ARBA" id="ARBA00078805"/>
    </source>
</evidence>
<dbReference type="GO" id="GO:0017111">
    <property type="term" value="F:ribonucleoside triphosphate phosphatase activity"/>
    <property type="evidence" value="ECO:0007669"/>
    <property type="project" value="InterPro"/>
</dbReference>
<dbReference type="GO" id="GO:0035870">
    <property type="term" value="F:dITP diphosphatase activity"/>
    <property type="evidence" value="ECO:0007669"/>
    <property type="project" value="UniProtKB-ARBA"/>
</dbReference>
<evidence type="ECO:0000256" key="11">
    <source>
        <dbReference type="ARBA" id="ARBA00066468"/>
    </source>
</evidence>
<dbReference type="Pfam" id="PF01725">
    <property type="entry name" value="Ham1p_like"/>
    <property type="match status" value="1"/>
</dbReference>
<reference evidence="17" key="1">
    <citation type="submission" date="2020-05" db="EMBL/GenBank/DDBJ databases">
        <authorList>
            <person name="Chiriac C."/>
            <person name="Salcher M."/>
            <person name="Ghai R."/>
            <person name="Kavagutti S V."/>
        </authorList>
    </citation>
    <scope>NUCLEOTIDE SEQUENCE</scope>
</reference>
<dbReference type="InterPro" id="IPR002637">
    <property type="entry name" value="RdgB/HAM1"/>
</dbReference>
<evidence type="ECO:0000256" key="13">
    <source>
        <dbReference type="ARBA" id="ARBA00075987"/>
    </source>
</evidence>
<dbReference type="PANTHER" id="PTHR11067">
    <property type="entry name" value="INOSINE TRIPHOSPHATE PYROPHOSPHATASE/HAM1 PROTEIN"/>
    <property type="match status" value="1"/>
</dbReference>
<evidence type="ECO:0000256" key="16">
    <source>
        <dbReference type="ARBA" id="ARBA00083635"/>
    </source>
</evidence>
<dbReference type="GO" id="GO:0009117">
    <property type="term" value="P:nucleotide metabolic process"/>
    <property type="evidence" value="ECO:0007669"/>
    <property type="project" value="UniProtKB-KW"/>
</dbReference>
<protein>
    <recommendedName>
        <fullName evidence="12">dITP/XTP pyrophosphatase</fullName>
        <ecNumber evidence="11">3.6.1.66</ecNumber>
    </recommendedName>
    <alternativeName>
        <fullName evidence="13">Non-canonical purine NTP pyrophosphatase</fullName>
    </alternativeName>
    <alternativeName>
        <fullName evidence="14">Non-standard purine NTP pyrophosphatase</fullName>
    </alternativeName>
    <alternativeName>
        <fullName evidence="16">Nucleoside-triphosphate diphosphatase</fullName>
    </alternativeName>
    <alternativeName>
        <fullName evidence="15">Nucleoside-triphosphate pyrophosphatase</fullName>
    </alternativeName>
</protein>
<dbReference type="GO" id="GO:0046872">
    <property type="term" value="F:metal ion binding"/>
    <property type="evidence" value="ECO:0007669"/>
    <property type="project" value="UniProtKB-KW"/>
</dbReference>
<comment type="cofactor">
    <cofactor evidence="1">
        <name>Mg(2+)</name>
        <dbReference type="ChEBI" id="CHEBI:18420"/>
    </cofactor>
</comment>
<evidence type="ECO:0000256" key="7">
    <source>
        <dbReference type="ARBA" id="ARBA00022842"/>
    </source>
</evidence>
<keyword evidence="8" id="KW-0546">Nucleotide metabolism</keyword>
<dbReference type="GO" id="GO:0036222">
    <property type="term" value="F:XTP diphosphatase activity"/>
    <property type="evidence" value="ECO:0007669"/>
    <property type="project" value="UniProtKB-ARBA"/>
</dbReference>
<evidence type="ECO:0000256" key="4">
    <source>
        <dbReference type="ARBA" id="ARBA00022723"/>
    </source>
</evidence>
<evidence type="ECO:0000256" key="5">
    <source>
        <dbReference type="ARBA" id="ARBA00022741"/>
    </source>
</evidence>
<evidence type="ECO:0000256" key="1">
    <source>
        <dbReference type="ARBA" id="ARBA00001946"/>
    </source>
</evidence>
<proteinExistence type="inferred from homology"/>
<dbReference type="GO" id="GO:0009146">
    <property type="term" value="P:purine nucleoside triphosphate catabolic process"/>
    <property type="evidence" value="ECO:0007669"/>
    <property type="project" value="UniProtKB-ARBA"/>
</dbReference>
<dbReference type="HAMAP" id="MF_01405">
    <property type="entry name" value="Non_canon_purine_NTPase"/>
    <property type="match status" value="1"/>
</dbReference>
<evidence type="ECO:0000256" key="12">
    <source>
        <dbReference type="ARBA" id="ARBA00071289"/>
    </source>
</evidence>
<dbReference type="EC" id="3.6.1.66" evidence="11"/>
<name>A0A6J6F9U0_9ZZZZ</name>
<dbReference type="EMBL" id="CAEZUF010000006">
    <property type="protein sequence ID" value="CAB4584957.1"/>
    <property type="molecule type" value="Genomic_DNA"/>
</dbReference>
<evidence type="ECO:0000256" key="10">
    <source>
        <dbReference type="ARBA" id="ARBA00052017"/>
    </source>
</evidence>
<comment type="catalytic activity">
    <reaction evidence="10">
        <text>XTP + H2O = XMP + diphosphate + H(+)</text>
        <dbReference type="Rhea" id="RHEA:28610"/>
        <dbReference type="ChEBI" id="CHEBI:15377"/>
        <dbReference type="ChEBI" id="CHEBI:15378"/>
        <dbReference type="ChEBI" id="CHEBI:33019"/>
        <dbReference type="ChEBI" id="CHEBI:57464"/>
        <dbReference type="ChEBI" id="CHEBI:61314"/>
        <dbReference type="EC" id="3.6.1.66"/>
    </reaction>
</comment>
<evidence type="ECO:0000256" key="9">
    <source>
        <dbReference type="ARBA" id="ARBA00051875"/>
    </source>
</evidence>
<keyword evidence="4" id="KW-0479">Metal-binding</keyword>
<dbReference type="InterPro" id="IPR029001">
    <property type="entry name" value="ITPase-like_fam"/>
</dbReference>
<evidence type="ECO:0000313" key="17">
    <source>
        <dbReference type="EMBL" id="CAB4584957.1"/>
    </source>
</evidence>
<comment type="catalytic activity">
    <reaction evidence="9">
        <text>dITP + H2O = dIMP + diphosphate + H(+)</text>
        <dbReference type="Rhea" id="RHEA:28342"/>
        <dbReference type="ChEBI" id="CHEBI:15377"/>
        <dbReference type="ChEBI" id="CHEBI:15378"/>
        <dbReference type="ChEBI" id="CHEBI:33019"/>
        <dbReference type="ChEBI" id="CHEBI:61194"/>
        <dbReference type="ChEBI" id="CHEBI:61382"/>
        <dbReference type="EC" id="3.6.1.66"/>
    </reaction>
</comment>
<dbReference type="FunFam" id="3.90.950.10:FF:000001">
    <property type="entry name" value="dITP/XTP pyrophosphatase"/>
    <property type="match status" value="1"/>
</dbReference>
<dbReference type="PANTHER" id="PTHR11067:SF9">
    <property type="entry name" value="INOSINE TRIPHOSPHATE PYROPHOSPHATASE"/>
    <property type="match status" value="1"/>
</dbReference>
<evidence type="ECO:0000256" key="6">
    <source>
        <dbReference type="ARBA" id="ARBA00022801"/>
    </source>
</evidence>
<keyword evidence="5" id="KW-0547">Nucleotide-binding</keyword>
<dbReference type="AlphaFoldDB" id="A0A6J6F9U0"/>